<evidence type="ECO:0000256" key="3">
    <source>
        <dbReference type="ARBA" id="ARBA00023082"/>
    </source>
</evidence>
<keyword evidence="4" id="KW-0238">DNA-binding</keyword>
<dbReference type="EMBL" id="BMCS01000001">
    <property type="protein sequence ID" value="GGF08193.1"/>
    <property type="molecule type" value="Genomic_DNA"/>
</dbReference>
<evidence type="ECO:0000256" key="4">
    <source>
        <dbReference type="ARBA" id="ARBA00023125"/>
    </source>
</evidence>
<evidence type="ECO:0000256" key="2">
    <source>
        <dbReference type="ARBA" id="ARBA00023015"/>
    </source>
</evidence>
<keyword evidence="3" id="KW-0731">Sigma factor</keyword>
<sequence>MMDETALLMQARSGDQHAFAELVGMHKNRVWAVCLNIAGNRQDAEDAVQDTLIAAWQHLDKFRGEARFSTWLHRVAANAALALVRKRKPQTDTVDFNDPDRPVLLDDDGSVAFDDRLAIRDQLRVALAEIPEEFRIAIVLREFGDMSYNEIAEHQGVGVQTVKSRLNRARTQLAERMRANEQVPEGS</sequence>
<dbReference type="InterPro" id="IPR007627">
    <property type="entry name" value="RNA_pol_sigma70_r2"/>
</dbReference>
<dbReference type="NCBIfam" id="TIGR02937">
    <property type="entry name" value="sigma70-ECF"/>
    <property type="match status" value="1"/>
</dbReference>
<feature type="domain" description="RNA polymerase sigma factor 70 region 4 type 2" evidence="7">
    <location>
        <begin position="121"/>
        <end position="173"/>
    </location>
</feature>
<proteinExistence type="inferred from homology"/>
<comment type="caution">
    <text evidence="8">The sequence shown here is derived from an EMBL/GenBank/DDBJ whole genome shotgun (WGS) entry which is preliminary data.</text>
</comment>
<keyword evidence="2" id="KW-0805">Transcription regulation</keyword>
<dbReference type="Proteomes" id="UP000632454">
    <property type="component" value="Unassembled WGS sequence"/>
</dbReference>
<accession>A0ABQ1U3H9</accession>
<keyword evidence="5" id="KW-0804">Transcription</keyword>
<dbReference type="Pfam" id="PF08281">
    <property type="entry name" value="Sigma70_r4_2"/>
    <property type="match status" value="1"/>
</dbReference>
<dbReference type="Gene3D" id="1.10.10.10">
    <property type="entry name" value="Winged helix-like DNA-binding domain superfamily/Winged helix DNA-binding domain"/>
    <property type="match status" value="1"/>
</dbReference>
<dbReference type="SUPFAM" id="SSF88659">
    <property type="entry name" value="Sigma3 and sigma4 domains of RNA polymerase sigma factors"/>
    <property type="match status" value="1"/>
</dbReference>
<dbReference type="InterPro" id="IPR036388">
    <property type="entry name" value="WH-like_DNA-bd_sf"/>
</dbReference>
<feature type="domain" description="RNA polymerase sigma-70 region 2" evidence="6">
    <location>
        <begin position="22"/>
        <end position="88"/>
    </location>
</feature>
<dbReference type="CDD" id="cd06171">
    <property type="entry name" value="Sigma70_r4"/>
    <property type="match status" value="1"/>
</dbReference>
<name>A0ABQ1U3H9_9NOCA</name>
<evidence type="ECO:0000259" key="6">
    <source>
        <dbReference type="Pfam" id="PF04542"/>
    </source>
</evidence>
<dbReference type="InterPro" id="IPR013324">
    <property type="entry name" value="RNA_pol_sigma_r3/r4-like"/>
</dbReference>
<dbReference type="PANTHER" id="PTHR43133:SF51">
    <property type="entry name" value="RNA POLYMERASE SIGMA FACTOR"/>
    <property type="match status" value="1"/>
</dbReference>
<dbReference type="Pfam" id="PF04542">
    <property type="entry name" value="Sigma70_r2"/>
    <property type="match status" value="1"/>
</dbReference>
<evidence type="ECO:0000259" key="7">
    <source>
        <dbReference type="Pfam" id="PF08281"/>
    </source>
</evidence>
<evidence type="ECO:0000256" key="1">
    <source>
        <dbReference type="ARBA" id="ARBA00010641"/>
    </source>
</evidence>
<reference evidence="9" key="1">
    <citation type="journal article" date="2019" name="Int. J. Syst. Evol. Microbiol.">
        <title>The Global Catalogue of Microorganisms (GCM) 10K type strain sequencing project: providing services to taxonomists for standard genome sequencing and annotation.</title>
        <authorList>
            <consortium name="The Broad Institute Genomics Platform"/>
            <consortium name="The Broad Institute Genome Sequencing Center for Infectious Disease"/>
            <person name="Wu L."/>
            <person name="Ma J."/>
        </authorList>
    </citation>
    <scope>NUCLEOTIDE SEQUENCE [LARGE SCALE GENOMIC DNA]</scope>
    <source>
        <strain evidence="9">CCM 7855</strain>
    </source>
</reference>
<dbReference type="InterPro" id="IPR013249">
    <property type="entry name" value="RNA_pol_sigma70_r4_t2"/>
</dbReference>
<protein>
    <submittedName>
        <fullName evidence="8">RNA polymerase sigma factor</fullName>
    </submittedName>
</protein>
<keyword evidence="9" id="KW-1185">Reference proteome</keyword>
<dbReference type="Gene3D" id="1.10.1740.10">
    <property type="match status" value="1"/>
</dbReference>
<dbReference type="InterPro" id="IPR013325">
    <property type="entry name" value="RNA_pol_sigma_r2"/>
</dbReference>
<comment type="similarity">
    <text evidence="1">Belongs to the sigma-70 factor family. ECF subfamily.</text>
</comment>
<gene>
    <name evidence="8" type="ORF">GCM10007298_00130</name>
</gene>
<dbReference type="InterPro" id="IPR014284">
    <property type="entry name" value="RNA_pol_sigma-70_dom"/>
</dbReference>
<organism evidence="8 9">
    <name type="scientific">Williamsia phyllosphaerae</name>
    <dbReference type="NCBI Taxonomy" id="885042"/>
    <lineage>
        <taxon>Bacteria</taxon>
        <taxon>Bacillati</taxon>
        <taxon>Actinomycetota</taxon>
        <taxon>Actinomycetes</taxon>
        <taxon>Mycobacteriales</taxon>
        <taxon>Nocardiaceae</taxon>
        <taxon>Williamsia</taxon>
    </lineage>
</organism>
<dbReference type="SUPFAM" id="SSF88946">
    <property type="entry name" value="Sigma2 domain of RNA polymerase sigma factors"/>
    <property type="match status" value="1"/>
</dbReference>
<evidence type="ECO:0000313" key="9">
    <source>
        <dbReference type="Proteomes" id="UP000632454"/>
    </source>
</evidence>
<evidence type="ECO:0000313" key="8">
    <source>
        <dbReference type="EMBL" id="GGF08193.1"/>
    </source>
</evidence>
<evidence type="ECO:0000256" key="5">
    <source>
        <dbReference type="ARBA" id="ARBA00023163"/>
    </source>
</evidence>
<dbReference type="InterPro" id="IPR039425">
    <property type="entry name" value="RNA_pol_sigma-70-like"/>
</dbReference>
<dbReference type="PANTHER" id="PTHR43133">
    <property type="entry name" value="RNA POLYMERASE ECF-TYPE SIGMA FACTO"/>
    <property type="match status" value="1"/>
</dbReference>